<dbReference type="InterPro" id="IPR016169">
    <property type="entry name" value="FAD-bd_PCMH_sub2"/>
</dbReference>
<dbReference type="InterPro" id="IPR016171">
    <property type="entry name" value="Vanillyl_alc_oxidase_C-sub2"/>
</dbReference>
<organism evidence="4">
    <name type="scientific">Candidatus Kentrum sp. LPFa</name>
    <dbReference type="NCBI Taxonomy" id="2126335"/>
    <lineage>
        <taxon>Bacteria</taxon>
        <taxon>Pseudomonadati</taxon>
        <taxon>Pseudomonadota</taxon>
        <taxon>Gammaproteobacteria</taxon>
        <taxon>Candidatus Kentrum</taxon>
    </lineage>
</organism>
<protein>
    <submittedName>
        <fullName evidence="4">L-gulonolactone oxidase</fullName>
    </submittedName>
</protein>
<dbReference type="Gene3D" id="3.30.70.2520">
    <property type="match status" value="1"/>
</dbReference>
<sequence length="444" mass="50847">MNEKTFYNWSRHFRCTPQRLHRPCSEAEIVDVMMDISRRAAHARVFGSGFSPGDIAMSDEDLVLLTNLDHVLDIDADAATVVVEPGVTLERLSYELAARGLALPVLGSVAGQTVAGAVGTGTHGTGVKFGTLSSLVQAMRVVTPNGDVLNISAEENAELLHAARCHLGSLGMISRITLQVCEAFDLEVTEQPNTLETVLARLPERLRNDHYRFWYVPHTDRAWEWMATRISPGPIPRPPGPWQRLNTWFNEEVIDHHVYESLLHLATYRPSLIPIINKIGVRARFNKTRHSKGSSLTQFTLDCLFKQHVNEWSIPLEHTAEALRGLRELIARKGYYAHLPIEVRFVRGDDIWLSPCQGRDSCYIGVIAYMPHGKPPRHEAYFADFERLMMRFDGRPHWGKFFKLDREELARRYPHWEAFQRVRRRLDPDYRLRNTFTERVFCGN</sequence>
<dbReference type="Gene3D" id="1.10.45.10">
    <property type="entry name" value="Vanillyl-alcohol Oxidase, Chain A, domain 4"/>
    <property type="match status" value="1"/>
</dbReference>
<dbReference type="Gene3D" id="3.30.43.10">
    <property type="entry name" value="Uridine Diphospho-n-acetylenolpyruvylglucosamine Reductase, domain 2"/>
    <property type="match status" value="1"/>
</dbReference>
<dbReference type="Gene3D" id="3.30.465.10">
    <property type="match status" value="1"/>
</dbReference>
<keyword evidence="1" id="KW-0274">FAD</keyword>
<keyword evidence="1" id="KW-0285">Flavoprotein</keyword>
<gene>
    <name evidence="4" type="ORF">BECKLPF1236B_GA0070989_10393</name>
</gene>
<dbReference type="Pfam" id="PF01565">
    <property type="entry name" value="FAD_binding_4"/>
    <property type="match status" value="1"/>
</dbReference>
<dbReference type="GO" id="GO:0003885">
    <property type="term" value="F:D-arabinono-1,4-lactone oxidase activity"/>
    <property type="evidence" value="ECO:0007669"/>
    <property type="project" value="InterPro"/>
</dbReference>
<dbReference type="PIRSF" id="PIRSF000136">
    <property type="entry name" value="LGO_GLO"/>
    <property type="match status" value="1"/>
</dbReference>
<dbReference type="AlphaFoldDB" id="A0A450W6D2"/>
<evidence type="ECO:0000313" key="4">
    <source>
        <dbReference type="EMBL" id="VFK12623.1"/>
    </source>
</evidence>
<dbReference type="SUPFAM" id="SSF56176">
    <property type="entry name" value="FAD-binding/transporter-associated domain-like"/>
    <property type="match status" value="1"/>
</dbReference>
<dbReference type="InterPro" id="IPR016166">
    <property type="entry name" value="FAD-bd_PCMH"/>
</dbReference>
<evidence type="ECO:0000259" key="3">
    <source>
        <dbReference type="PROSITE" id="PS51387"/>
    </source>
</evidence>
<dbReference type="PROSITE" id="PS51387">
    <property type="entry name" value="FAD_PCMH"/>
    <property type="match status" value="1"/>
</dbReference>
<evidence type="ECO:0000256" key="2">
    <source>
        <dbReference type="ARBA" id="ARBA00023002"/>
    </source>
</evidence>
<dbReference type="InterPro" id="IPR007173">
    <property type="entry name" value="ALO_C"/>
</dbReference>
<keyword evidence="2" id="KW-0560">Oxidoreductase</keyword>
<dbReference type="InterPro" id="IPR006094">
    <property type="entry name" value="Oxid_FAD_bind_N"/>
</dbReference>
<dbReference type="GO" id="GO:0071949">
    <property type="term" value="F:FAD binding"/>
    <property type="evidence" value="ECO:0007669"/>
    <property type="project" value="InterPro"/>
</dbReference>
<name>A0A450W6D2_9GAMM</name>
<dbReference type="EMBL" id="CAADFK010000039">
    <property type="protein sequence ID" value="VFK12623.1"/>
    <property type="molecule type" value="Genomic_DNA"/>
</dbReference>
<dbReference type="PANTHER" id="PTHR43762">
    <property type="entry name" value="L-GULONOLACTONE OXIDASE"/>
    <property type="match status" value="1"/>
</dbReference>
<dbReference type="InterPro" id="IPR010031">
    <property type="entry name" value="FAD_lactone_oxidase-like"/>
</dbReference>
<dbReference type="PANTHER" id="PTHR43762:SF1">
    <property type="entry name" value="D-ARABINONO-1,4-LACTONE OXIDASE"/>
    <property type="match status" value="1"/>
</dbReference>
<accession>A0A450W6D2</accession>
<evidence type="ECO:0000256" key="1">
    <source>
        <dbReference type="ARBA" id="ARBA00022827"/>
    </source>
</evidence>
<feature type="domain" description="FAD-binding PCMH-type" evidence="3">
    <location>
        <begin position="13"/>
        <end position="183"/>
    </location>
</feature>
<dbReference type="InterPro" id="IPR016167">
    <property type="entry name" value="FAD-bd_PCMH_sub1"/>
</dbReference>
<proteinExistence type="predicted"/>
<dbReference type="InterPro" id="IPR036318">
    <property type="entry name" value="FAD-bd_PCMH-like_sf"/>
</dbReference>
<dbReference type="GO" id="GO:0016020">
    <property type="term" value="C:membrane"/>
    <property type="evidence" value="ECO:0007669"/>
    <property type="project" value="InterPro"/>
</dbReference>
<reference evidence="4" key="1">
    <citation type="submission" date="2019-02" db="EMBL/GenBank/DDBJ databases">
        <authorList>
            <person name="Gruber-Vodicka R. H."/>
            <person name="Seah K. B. B."/>
        </authorList>
    </citation>
    <scope>NUCLEOTIDE SEQUENCE</scope>
    <source>
        <strain evidence="4">BECK_S313</strain>
    </source>
</reference>
<dbReference type="Pfam" id="PF04030">
    <property type="entry name" value="ALO"/>
    <property type="match status" value="1"/>
</dbReference>